<keyword evidence="2" id="KW-0238">DNA-binding</keyword>
<keyword evidence="3" id="KW-0804">Transcription</keyword>
<proteinExistence type="predicted"/>
<dbReference type="PANTHER" id="PTHR43132">
    <property type="entry name" value="ARSENICAL RESISTANCE OPERON REPRESSOR ARSR-RELATED"/>
    <property type="match status" value="1"/>
</dbReference>
<evidence type="ECO:0000256" key="2">
    <source>
        <dbReference type="ARBA" id="ARBA00023125"/>
    </source>
</evidence>
<dbReference type="STRING" id="1907666.DSM25559_4002"/>
<dbReference type="PROSITE" id="PS50987">
    <property type="entry name" value="HTH_ARSR_2"/>
    <property type="match status" value="1"/>
</dbReference>
<dbReference type="SMART" id="SM00418">
    <property type="entry name" value="HTH_ARSR"/>
    <property type="match status" value="1"/>
</dbReference>
<feature type="domain" description="HTH arsR-type" evidence="4">
    <location>
        <begin position="5"/>
        <end position="99"/>
    </location>
</feature>
<dbReference type="PRINTS" id="PR00778">
    <property type="entry name" value="HTHARSR"/>
</dbReference>
<keyword evidence="1" id="KW-0805">Transcription regulation</keyword>
<dbReference type="Pfam" id="PF01022">
    <property type="entry name" value="HTH_5"/>
    <property type="match status" value="1"/>
</dbReference>
<gene>
    <name evidence="5" type="primary">kmtR_2</name>
    <name evidence="5" type="ORF">DSM25559_4002</name>
</gene>
<dbReference type="AlphaFoldDB" id="A0A1R3U752"/>
<evidence type="ECO:0000256" key="3">
    <source>
        <dbReference type="ARBA" id="ARBA00023163"/>
    </source>
</evidence>
<dbReference type="EMBL" id="FMUE01000011">
    <property type="protein sequence ID" value="SCX32814.1"/>
    <property type="molecule type" value="Genomic_DNA"/>
</dbReference>
<dbReference type="SUPFAM" id="SSF46785">
    <property type="entry name" value="Winged helix' DNA-binding domain"/>
    <property type="match status" value="1"/>
</dbReference>
<evidence type="ECO:0000259" key="4">
    <source>
        <dbReference type="PROSITE" id="PS50987"/>
    </source>
</evidence>
<reference evidence="6" key="1">
    <citation type="submission" date="2016-10" db="EMBL/GenBank/DDBJ databases">
        <authorList>
            <person name="Wibberg D."/>
        </authorList>
    </citation>
    <scope>NUCLEOTIDE SEQUENCE [LARGE SCALE GENOMIC DNA]</scope>
</reference>
<organism evidence="5 6">
    <name type="scientific">Agrobacterium rosae</name>
    <dbReference type="NCBI Taxonomy" id="1972867"/>
    <lineage>
        <taxon>Bacteria</taxon>
        <taxon>Pseudomonadati</taxon>
        <taxon>Pseudomonadota</taxon>
        <taxon>Alphaproteobacteria</taxon>
        <taxon>Hyphomicrobiales</taxon>
        <taxon>Rhizobiaceae</taxon>
        <taxon>Rhizobium/Agrobacterium group</taxon>
        <taxon>Agrobacterium</taxon>
    </lineage>
</organism>
<protein>
    <submittedName>
        <fullName evidence="5">HTH-type transcriptional regulator KmtR</fullName>
    </submittedName>
</protein>
<dbReference type="RefSeq" id="WP_371480442.1">
    <property type="nucleotide sequence ID" value="NZ_FMUE01000011.1"/>
</dbReference>
<dbReference type="NCBIfam" id="NF033788">
    <property type="entry name" value="HTH_metalloreg"/>
    <property type="match status" value="1"/>
</dbReference>
<dbReference type="GO" id="GO:0003677">
    <property type="term" value="F:DNA binding"/>
    <property type="evidence" value="ECO:0007669"/>
    <property type="project" value="UniProtKB-KW"/>
</dbReference>
<dbReference type="GO" id="GO:0003700">
    <property type="term" value="F:DNA-binding transcription factor activity"/>
    <property type="evidence" value="ECO:0007669"/>
    <property type="project" value="InterPro"/>
</dbReference>
<dbReference type="CDD" id="cd00090">
    <property type="entry name" value="HTH_ARSR"/>
    <property type="match status" value="1"/>
</dbReference>
<name>A0A1R3U752_9HYPH</name>
<sequence length="106" mass="11836">MSRRLDEQSINSAVTLLSALENSKRLTILRILVEGEMPVGQLAEKVGLSQSALSQHLSKLRNANVVQTRRDAQTIYYFSRSEPVRQILAALEEIFSEEAPRLSVPA</sequence>
<dbReference type="Proteomes" id="UP000187891">
    <property type="component" value="Unassembled WGS sequence"/>
</dbReference>
<evidence type="ECO:0000313" key="5">
    <source>
        <dbReference type="EMBL" id="SCX32814.1"/>
    </source>
</evidence>
<evidence type="ECO:0000313" key="6">
    <source>
        <dbReference type="Proteomes" id="UP000187891"/>
    </source>
</evidence>
<dbReference type="PANTHER" id="PTHR43132:SF2">
    <property type="entry name" value="ARSENICAL RESISTANCE OPERON REPRESSOR ARSR-RELATED"/>
    <property type="match status" value="1"/>
</dbReference>
<dbReference type="InterPro" id="IPR036388">
    <property type="entry name" value="WH-like_DNA-bd_sf"/>
</dbReference>
<dbReference type="Gene3D" id="1.10.10.10">
    <property type="entry name" value="Winged helix-like DNA-binding domain superfamily/Winged helix DNA-binding domain"/>
    <property type="match status" value="1"/>
</dbReference>
<evidence type="ECO:0000256" key="1">
    <source>
        <dbReference type="ARBA" id="ARBA00023015"/>
    </source>
</evidence>
<dbReference type="InterPro" id="IPR011991">
    <property type="entry name" value="ArsR-like_HTH"/>
</dbReference>
<dbReference type="InterPro" id="IPR001845">
    <property type="entry name" value="HTH_ArsR_DNA-bd_dom"/>
</dbReference>
<dbReference type="InterPro" id="IPR051011">
    <property type="entry name" value="Metal_resp_trans_reg"/>
</dbReference>
<dbReference type="InterPro" id="IPR036390">
    <property type="entry name" value="WH_DNA-bd_sf"/>
</dbReference>
<accession>A0A1R3U752</accession>